<comment type="similarity">
    <text evidence="2">Belongs to the PBP/GOBP family.</text>
</comment>
<gene>
    <name evidence="6" type="ORF">CHIRRI_LOCUS4833</name>
</gene>
<accession>A0A9N9RSY8</accession>
<reference evidence="6" key="1">
    <citation type="submission" date="2022-01" db="EMBL/GenBank/DDBJ databases">
        <authorList>
            <person name="King R."/>
        </authorList>
    </citation>
    <scope>NUCLEOTIDE SEQUENCE</scope>
</reference>
<organism evidence="6 7">
    <name type="scientific">Chironomus riparius</name>
    <dbReference type="NCBI Taxonomy" id="315576"/>
    <lineage>
        <taxon>Eukaryota</taxon>
        <taxon>Metazoa</taxon>
        <taxon>Ecdysozoa</taxon>
        <taxon>Arthropoda</taxon>
        <taxon>Hexapoda</taxon>
        <taxon>Insecta</taxon>
        <taxon>Pterygota</taxon>
        <taxon>Neoptera</taxon>
        <taxon>Endopterygota</taxon>
        <taxon>Diptera</taxon>
        <taxon>Nematocera</taxon>
        <taxon>Chironomoidea</taxon>
        <taxon>Chironomidae</taxon>
        <taxon>Chironominae</taxon>
        <taxon>Chironomus</taxon>
    </lineage>
</organism>
<dbReference type="SMART" id="SM00708">
    <property type="entry name" value="PhBP"/>
    <property type="match status" value="1"/>
</dbReference>
<reference evidence="6" key="2">
    <citation type="submission" date="2022-10" db="EMBL/GenBank/DDBJ databases">
        <authorList>
            <consortium name="ENA_rothamsted_submissions"/>
            <consortium name="culmorum"/>
            <person name="King R."/>
        </authorList>
    </citation>
    <scope>NUCLEOTIDE SEQUENCE</scope>
</reference>
<feature type="signal peptide" evidence="5">
    <location>
        <begin position="1"/>
        <end position="15"/>
    </location>
</feature>
<dbReference type="PANTHER" id="PTHR11857">
    <property type="entry name" value="ODORANT BINDING PROTEIN-RELATED"/>
    <property type="match status" value="1"/>
</dbReference>
<evidence type="ECO:0008006" key="8">
    <source>
        <dbReference type="Google" id="ProtNLM"/>
    </source>
</evidence>
<name>A0A9N9RSY8_9DIPT</name>
<comment type="subcellular location">
    <subcellularLocation>
        <location evidence="1">Secreted</location>
    </subcellularLocation>
</comment>
<dbReference type="EMBL" id="OU895878">
    <property type="protein sequence ID" value="CAG9801913.1"/>
    <property type="molecule type" value="Genomic_DNA"/>
</dbReference>
<dbReference type="FunFam" id="1.10.238.20:FF:000001">
    <property type="entry name" value="General odorant-binding protein lush"/>
    <property type="match status" value="1"/>
</dbReference>
<dbReference type="GO" id="GO:0005615">
    <property type="term" value="C:extracellular space"/>
    <property type="evidence" value="ECO:0007669"/>
    <property type="project" value="TreeGrafter"/>
</dbReference>
<dbReference type="OrthoDB" id="7665616at2759"/>
<dbReference type="SUPFAM" id="SSF47565">
    <property type="entry name" value="Insect pheromone/odorant-binding proteins"/>
    <property type="match status" value="1"/>
</dbReference>
<evidence type="ECO:0000313" key="6">
    <source>
        <dbReference type="EMBL" id="CAG9801913.1"/>
    </source>
</evidence>
<protein>
    <recommendedName>
        <fullName evidence="8">Odorant-binding protein</fullName>
    </recommendedName>
</protein>
<evidence type="ECO:0000256" key="2">
    <source>
        <dbReference type="ARBA" id="ARBA00008098"/>
    </source>
</evidence>
<dbReference type="InterPro" id="IPR036728">
    <property type="entry name" value="PBP_GOBP_sf"/>
</dbReference>
<dbReference type="Proteomes" id="UP001153620">
    <property type="component" value="Chromosome 2"/>
</dbReference>
<dbReference type="GO" id="GO:0007608">
    <property type="term" value="P:sensory perception of smell"/>
    <property type="evidence" value="ECO:0007669"/>
    <property type="project" value="TreeGrafter"/>
</dbReference>
<keyword evidence="7" id="KW-1185">Reference proteome</keyword>
<sequence>MKFFILLAIVAVAAAAPFTEEQLKKGQQHVKKCIGETGVSPETVAKLKGGDFSDDDEAVQCFALCFFREAQFTDASGNQNKNAIIGKLSVDKDPKAVEAAYEKCKGVTGTSPCNKAFNAYKCYRSAGLF</sequence>
<dbReference type="CDD" id="cd23992">
    <property type="entry name" value="PBP_GOBP"/>
    <property type="match status" value="1"/>
</dbReference>
<evidence type="ECO:0000256" key="5">
    <source>
        <dbReference type="SAM" id="SignalP"/>
    </source>
</evidence>
<dbReference type="Pfam" id="PF01395">
    <property type="entry name" value="PBP_GOBP"/>
    <property type="match status" value="1"/>
</dbReference>
<evidence type="ECO:0000313" key="7">
    <source>
        <dbReference type="Proteomes" id="UP001153620"/>
    </source>
</evidence>
<keyword evidence="3" id="KW-0964">Secreted</keyword>
<dbReference type="Gene3D" id="1.10.238.20">
    <property type="entry name" value="Pheromone/general odorant binding protein domain"/>
    <property type="match status" value="1"/>
</dbReference>
<evidence type="ECO:0000256" key="1">
    <source>
        <dbReference type="ARBA" id="ARBA00004613"/>
    </source>
</evidence>
<keyword evidence="4 5" id="KW-0732">Signal</keyword>
<dbReference type="PANTHER" id="PTHR11857:SF43">
    <property type="entry name" value="GEO07291P1-RELATED"/>
    <property type="match status" value="1"/>
</dbReference>
<dbReference type="InterPro" id="IPR006170">
    <property type="entry name" value="PBP/GOBP"/>
</dbReference>
<evidence type="ECO:0000256" key="4">
    <source>
        <dbReference type="ARBA" id="ARBA00022729"/>
    </source>
</evidence>
<dbReference type="GO" id="GO:0005549">
    <property type="term" value="F:odorant binding"/>
    <property type="evidence" value="ECO:0007669"/>
    <property type="project" value="InterPro"/>
</dbReference>
<dbReference type="AlphaFoldDB" id="A0A9N9RSY8"/>
<evidence type="ECO:0000256" key="3">
    <source>
        <dbReference type="ARBA" id="ARBA00022525"/>
    </source>
</evidence>
<proteinExistence type="inferred from homology"/>
<feature type="chain" id="PRO_5040404801" description="Odorant-binding protein" evidence="5">
    <location>
        <begin position="16"/>
        <end position="129"/>
    </location>
</feature>